<evidence type="ECO:0000256" key="1">
    <source>
        <dbReference type="SAM" id="MobiDB-lite"/>
    </source>
</evidence>
<protein>
    <submittedName>
        <fullName evidence="3">Uncharacterized protein</fullName>
    </submittedName>
</protein>
<keyword evidence="2" id="KW-1133">Transmembrane helix</keyword>
<organism evidence="3 4">
    <name type="scientific">Cavenderia fasciculata</name>
    <name type="common">Slime mold</name>
    <name type="synonym">Dictyostelium fasciculatum</name>
    <dbReference type="NCBI Taxonomy" id="261658"/>
    <lineage>
        <taxon>Eukaryota</taxon>
        <taxon>Amoebozoa</taxon>
        <taxon>Evosea</taxon>
        <taxon>Eumycetozoa</taxon>
        <taxon>Dictyostelia</taxon>
        <taxon>Acytosteliales</taxon>
        <taxon>Cavenderiaceae</taxon>
        <taxon>Cavenderia</taxon>
    </lineage>
</organism>
<dbReference type="EMBL" id="GL883018">
    <property type="protein sequence ID" value="EGG18526.1"/>
    <property type="molecule type" value="Genomic_DNA"/>
</dbReference>
<keyword evidence="4" id="KW-1185">Reference proteome</keyword>
<dbReference type="Proteomes" id="UP000007797">
    <property type="component" value="Unassembled WGS sequence"/>
</dbReference>
<dbReference type="AlphaFoldDB" id="F4Q125"/>
<evidence type="ECO:0000313" key="4">
    <source>
        <dbReference type="Proteomes" id="UP000007797"/>
    </source>
</evidence>
<reference evidence="4" key="1">
    <citation type="journal article" date="2011" name="Genome Res.">
        <title>Phylogeny-wide analysis of social amoeba genomes highlights ancient origins for complex intercellular communication.</title>
        <authorList>
            <person name="Heidel A.J."/>
            <person name="Lawal H.M."/>
            <person name="Felder M."/>
            <person name="Schilde C."/>
            <person name="Helps N.R."/>
            <person name="Tunggal B."/>
            <person name="Rivero F."/>
            <person name="John U."/>
            <person name="Schleicher M."/>
            <person name="Eichinger L."/>
            <person name="Platzer M."/>
            <person name="Noegel A.A."/>
            <person name="Schaap P."/>
            <person name="Gloeckner G."/>
        </authorList>
    </citation>
    <scope>NUCLEOTIDE SEQUENCE [LARGE SCALE GENOMIC DNA]</scope>
    <source>
        <strain evidence="4">SH3</strain>
    </source>
</reference>
<name>F4Q125_CACFS</name>
<dbReference type="InterPro" id="IPR041061">
    <property type="entry name" value="DAAD"/>
</dbReference>
<dbReference type="GeneID" id="14870274"/>
<evidence type="ECO:0000256" key="2">
    <source>
        <dbReference type="SAM" id="Phobius"/>
    </source>
</evidence>
<proteinExistence type="predicted"/>
<keyword evidence="2" id="KW-0472">Membrane</keyword>
<feature type="region of interest" description="Disordered" evidence="1">
    <location>
        <begin position="559"/>
        <end position="596"/>
    </location>
</feature>
<dbReference type="KEGG" id="dfa:DFA_04020"/>
<dbReference type="OrthoDB" id="24400at2759"/>
<gene>
    <name evidence="3" type="ORF">DFA_04020</name>
</gene>
<dbReference type="Pfam" id="PF18752">
    <property type="entry name" value="DAAD"/>
    <property type="match status" value="1"/>
</dbReference>
<feature type="transmembrane region" description="Helical" evidence="2">
    <location>
        <begin position="24"/>
        <end position="43"/>
    </location>
</feature>
<sequence length="596" mass="68982">MNVNEPFTTCDRYTFTKMFFTSKLSISILLITLIFISISNAWLDDDEVRKYLYPYITVDTLENQDLKHGQYGFVIYGPTSYSCEVKVADGMGGMSTITKMLPTSDAKLSARFPITSSAPESYKTFDVGLHGYYTIDYDQSEKTNNVFLSYAKNYAKTDLYKVPLYAWYAKQAIWKEYDTPFHSESMILKQLDLAINDADIPDMSVQDNIYMYTQNFPCSICTSKLVTKEFVNNRKADYELSKQLNGIGDFKIVQPINFNEQFLSVDAAYGIKNRLLPQDTEKQRTYLSFSRQWDNDYCHYGNVLSLYQTYQVVAAPINRHSFVIGTAQDVLLEFVLGSTKLFNLPQKDKDPYFRFNLRAQSQDAQTAAFKYMIQDAFRYFYEAKIENFRSYTSWQEYLGEFGYPEAMKEVMKNALDKFKQKDCKWSQSIYRLMGVKGNKNGMPIKRTVMPIAPPQGLKPPACANMERFPCKPIEKLTYYKVSQLFLNYKYPVCEIYKKQGYEDQFGEVLVSSSGMSNQELQTTDLTKFKDSKISEFITNFERFYYVKRRGDQLRPCAQAAYVPDNKDEDDEISPESDTDADDIAENTNVNIDVDLD</sequence>
<feature type="compositionally biased region" description="Acidic residues" evidence="1">
    <location>
        <begin position="566"/>
        <end position="584"/>
    </location>
</feature>
<evidence type="ECO:0000313" key="3">
    <source>
        <dbReference type="EMBL" id="EGG18526.1"/>
    </source>
</evidence>
<dbReference type="RefSeq" id="XP_004366430.1">
    <property type="nucleotide sequence ID" value="XM_004366373.1"/>
</dbReference>
<accession>F4Q125</accession>
<keyword evidence="2" id="KW-0812">Transmembrane</keyword>